<sequence>MHTTKRALAGAALCLAVVMSGCTAPAPEASPTAATPAVSADGGEVAAIQDAVERTMADAHVRAAIVRVLRGDQVVITQAWGESMPGVPATTDMHFRSGAVSIPQAATVLFQLVDDGTVSLDDTIDQWLPDVPHADQVTLGQLAQMTSGYADYVQDASFIEEFTRDPFRQWTPQELYTYGTDQPLLYEPGTNWDYAHTNYVLLSLALQEITGRPLATEIQDRILDPLGMTETADPGTPEILTPVLHAFDSERREYLGIPADRLFIEDSTYWNPSWSLGPGLVQNTDITDMATIARAVGRGELISDESYERMIAPTLRGKTTALPACPNTCFVQNEFYTYGFGIVLSGDWLLQNPQYHGFAGVAAHLPADDITIAIAATYADEAYDPVSGAPLIANIANPLFTAVAEVVAPDAATPGT</sequence>
<evidence type="ECO:0000313" key="4">
    <source>
        <dbReference type="Proteomes" id="UP001500596"/>
    </source>
</evidence>
<feature type="chain" id="PRO_5046686829" evidence="1">
    <location>
        <begin position="27"/>
        <end position="416"/>
    </location>
</feature>
<dbReference type="EMBL" id="BAAAPK010000003">
    <property type="protein sequence ID" value="GAA1686377.1"/>
    <property type="molecule type" value="Genomic_DNA"/>
</dbReference>
<reference evidence="3 4" key="1">
    <citation type="journal article" date="2019" name="Int. J. Syst. Evol. Microbiol.">
        <title>The Global Catalogue of Microorganisms (GCM) 10K type strain sequencing project: providing services to taxonomists for standard genome sequencing and annotation.</title>
        <authorList>
            <consortium name="The Broad Institute Genomics Platform"/>
            <consortium name="The Broad Institute Genome Sequencing Center for Infectious Disease"/>
            <person name="Wu L."/>
            <person name="Ma J."/>
        </authorList>
    </citation>
    <scope>NUCLEOTIDE SEQUENCE [LARGE SCALE GENOMIC DNA]</scope>
    <source>
        <strain evidence="3 4">JCM 15575</strain>
    </source>
</reference>
<dbReference type="Pfam" id="PF00144">
    <property type="entry name" value="Beta-lactamase"/>
    <property type="match status" value="1"/>
</dbReference>
<keyword evidence="4" id="KW-1185">Reference proteome</keyword>
<evidence type="ECO:0000256" key="1">
    <source>
        <dbReference type="SAM" id="SignalP"/>
    </source>
</evidence>
<feature type="domain" description="Beta-lactamase-related" evidence="2">
    <location>
        <begin position="49"/>
        <end position="395"/>
    </location>
</feature>
<dbReference type="PANTHER" id="PTHR46825">
    <property type="entry name" value="D-ALANYL-D-ALANINE-CARBOXYPEPTIDASE/ENDOPEPTIDASE AMPH"/>
    <property type="match status" value="1"/>
</dbReference>
<proteinExistence type="predicted"/>
<evidence type="ECO:0000313" key="3">
    <source>
        <dbReference type="EMBL" id="GAA1686377.1"/>
    </source>
</evidence>
<feature type="signal peptide" evidence="1">
    <location>
        <begin position="1"/>
        <end position="26"/>
    </location>
</feature>
<dbReference type="InterPro" id="IPR050491">
    <property type="entry name" value="AmpC-like"/>
</dbReference>
<dbReference type="Gene3D" id="3.40.710.10">
    <property type="entry name" value="DD-peptidase/beta-lactamase superfamily"/>
    <property type="match status" value="1"/>
</dbReference>
<gene>
    <name evidence="3" type="ORF">GCM10009807_32560</name>
</gene>
<dbReference type="InterPro" id="IPR001466">
    <property type="entry name" value="Beta-lactam-related"/>
</dbReference>
<organism evidence="3 4">
    <name type="scientific">Microbacterium lacus</name>
    <dbReference type="NCBI Taxonomy" id="415217"/>
    <lineage>
        <taxon>Bacteria</taxon>
        <taxon>Bacillati</taxon>
        <taxon>Actinomycetota</taxon>
        <taxon>Actinomycetes</taxon>
        <taxon>Micrococcales</taxon>
        <taxon>Microbacteriaceae</taxon>
        <taxon>Microbacterium</taxon>
    </lineage>
</organism>
<evidence type="ECO:0000259" key="2">
    <source>
        <dbReference type="Pfam" id="PF00144"/>
    </source>
</evidence>
<dbReference type="PROSITE" id="PS51257">
    <property type="entry name" value="PROKAR_LIPOPROTEIN"/>
    <property type="match status" value="1"/>
</dbReference>
<name>A0ABN2HG14_9MICO</name>
<keyword evidence="1" id="KW-0732">Signal</keyword>
<comment type="caution">
    <text evidence="3">The sequence shown here is derived from an EMBL/GenBank/DDBJ whole genome shotgun (WGS) entry which is preliminary data.</text>
</comment>
<protein>
    <submittedName>
        <fullName evidence="3">Serine hydrolase domain-containing protein</fullName>
    </submittedName>
</protein>
<dbReference type="Proteomes" id="UP001500596">
    <property type="component" value="Unassembled WGS sequence"/>
</dbReference>
<dbReference type="GO" id="GO:0016787">
    <property type="term" value="F:hydrolase activity"/>
    <property type="evidence" value="ECO:0007669"/>
    <property type="project" value="UniProtKB-KW"/>
</dbReference>
<accession>A0ABN2HG14</accession>
<dbReference type="InterPro" id="IPR012338">
    <property type="entry name" value="Beta-lactam/transpept-like"/>
</dbReference>
<dbReference type="PANTHER" id="PTHR46825:SF7">
    <property type="entry name" value="D-ALANYL-D-ALANINE CARBOXYPEPTIDASE"/>
    <property type="match status" value="1"/>
</dbReference>
<dbReference type="SUPFAM" id="SSF56601">
    <property type="entry name" value="beta-lactamase/transpeptidase-like"/>
    <property type="match status" value="1"/>
</dbReference>
<keyword evidence="3" id="KW-0378">Hydrolase</keyword>
<dbReference type="RefSeq" id="WP_344056068.1">
    <property type="nucleotide sequence ID" value="NZ_BAAAPK010000003.1"/>
</dbReference>